<dbReference type="CDD" id="cd03784">
    <property type="entry name" value="GT1_Gtf-like"/>
    <property type="match status" value="1"/>
</dbReference>
<evidence type="ECO:0000256" key="3">
    <source>
        <dbReference type="ARBA" id="ARBA00022679"/>
    </source>
</evidence>
<name>A0AAV7E2F0_ARIFI</name>
<proteinExistence type="inferred from homology"/>
<evidence type="ECO:0000313" key="6">
    <source>
        <dbReference type="EMBL" id="KAG9441567.1"/>
    </source>
</evidence>
<dbReference type="EC" id="2.4.1.-" evidence="5"/>
<reference evidence="6 7" key="1">
    <citation type="submission" date="2021-07" db="EMBL/GenBank/DDBJ databases">
        <title>The Aristolochia fimbriata genome: insights into angiosperm evolution, floral development and chemical biosynthesis.</title>
        <authorList>
            <person name="Jiao Y."/>
        </authorList>
    </citation>
    <scope>NUCLEOTIDE SEQUENCE [LARGE SCALE GENOMIC DNA]</scope>
    <source>
        <strain evidence="6">IBCAS-2021</strain>
        <tissue evidence="6">Leaf</tissue>
    </source>
</reference>
<comment type="similarity">
    <text evidence="1 4">Belongs to the UDP-glycosyltransferase family.</text>
</comment>
<gene>
    <name evidence="6" type="ORF">H6P81_017421</name>
</gene>
<organism evidence="6 7">
    <name type="scientific">Aristolochia fimbriata</name>
    <name type="common">White veined hardy Dutchman's pipe vine</name>
    <dbReference type="NCBI Taxonomy" id="158543"/>
    <lineage>
        <taxon>Eukaryota</taxon>
        <taxon>Viridiplantae</taxon>
        <taxon>Streptophyta</taxon>
        <taxon>Embryophyta</taxon>
        <taxon>Tracheophyta</taxon>
        <taxon>Spermatophyta</taxon>
        <taxon>Magnoliopsida</taxon>
        <taxon>Magnoliidae</taxon>
        <taxon>Piperales</taxon>
        <taxon>Aristolochiaceae</taxon>
        <taxon>Aristolochia</taxon>
    </lineage>
</organism>
<comment type="caution">
    <text evidence="6">The sequence shown here is derived from an EMBL/GenBank/DDBJ whole genome shotgun (WGS) entry which is preliminary data.</text>
</comment>
<dbReference type="PROSITE" id="PS00375">
    <property type="entry name" value="UDPGT"/>
    <property type="match status" value="1"/>
</dbReference>
<dbReference type="GO" id="GO:0035251">
    <property type="term" value="F:UDP-glucosyltransferase activity"/>
    <property type="evidence" value="ECO:0007669"/>
    <property type="project" value="InterPro"/>
</dbReference>
<evidence type="ECO:0000256" key="5">
    <source>
        <dbReference type="RuleBase" id="RU362057"/>
    </source>
</evidence>
<evidence type="ECO:0000256" key="2">
    <source>
        <dbReference type="ARBA" id="ARBA00022676"/>
    </source>
</evidence>
<dbReference type="InterPro" id="IPR050481">
    <property type="entry name" value="UDP-glycosyltransf_plant"/>
</dbReference>
<dbReference type="FunFam" id="3.40.50.2000:FF:000020">
    <property type="entry name" value="Glycosyltransferase"/>
    <property type="match status" value="1"/>
</dbReference>
<keyword evidence="2 4" id="KW-0328">Glycosyltransferase</keyword>
<dbReference type="SUPFAM" id="SSF53756">
    <property type="entry name" value="UDP-Glycosyltransferase/glycogen phosphorylase"/>
    <property type="match status" value="1"/>
</dbReference>
<dbReference type="Proteomes" id="UP000825729">
    <property type="component" value="Unassembled WGS sequence"/>
</dbReference>
<protein>
    <recommendedName>
        <fullName evidence="5">Glycosyltransferase</fullName>
        <ecNumber evidence="5">2.4.1.-</ecNumber>
    </recommendedName>
</protein>
<dbReference type="AlphaFoldDB" id="A0AAV7E2F0"/>
<evidence type="ECO:0000313" key="7">
    <source>
        <dbReference type="Proteomes" id="UP000825729"/>
    </source>
</evidence>
<dbReference type="Gene3D" id="3.40.50.2000">
    <property type="entry name" value="Glycogen Phosphorylase B"/>
    <property type="match status" value="2"/>
</dbReference>
<dbReference type="EMBL" id="JAINDJ010000007">
    <property type="protein sequence ID" value="KAG9441567.1"/>
    <property type="molecule type" value="Genomic_DNA"/>
</dbReference>
<dbReference type="InterPro" id="IPR002213">
    <property type="entry name" value="UDP_glucos_trans"/>
</dbReference>
<evidence type="ECO:0000256" key="1">
    <source>
        <dbReference type="ARBA" id="ARBA00009995"/>
    </source>
</evidence>
<evidence type="ECO:0000256" key="4">
    <source>
        <dbReference type="RuleBase" id="RU003718"/>
    </source>
</evidence>
<dbReference type="PANTHER" id="PTHR48048:SF30">
    <property type="entry name" value="GLYCOSYLTRANSFERASE"/>
    <property type="match status" value="1"/>
</dbReference>
<keyword evidence="3 4" id="KW-0808">Transferase</keyword>
<dbReference type="FunFam" id="3.40.50.2000:FF:000095">
    <property type="entry name" value="Glycosyltransferase"/>
    <property type="match status" value="1"/>
</dbReference>
<dbReference type="InterPro" id="IPR035595">
    <property type="entry name" value="UDP_glycos_trans_CS"/>
</dbReference>
<dbReference type="Pfam" id="PF00201">
    <property type="entry name" value="UDPGT"/>
    <property type="match status" value="1"/>
</dbReference>
<accession>A0AAV7E2F0</accession>
<sequence>MAEKTGRRCVVFYPSPGMGHLVSMVEFAKRLLPYSFDLTVVTAEPPYNTGSTASYMRRVTETHPAITFHRLPPVSLPLDASSSTNNEAFTFRFIDLNRTLLHDALLDISRRNSICALVLDFFCFTSMESAARLGIPPYVYFTSSATCLASFFDFPTLHRNTAASLKDMTDTVLDVPGVPPLPASHMPTPVLDREDEAYWGFFRMSMEIPKCRGILVNTFEGLEPRALRAISEGACIPDGPTPRIFPIGPVIAADNRGGKWECLSWLDSQPDKSVVFLCFGSLGLFSAEQLKEIAIGVERSEQRFLWVVRSPPSPDDKTAGRLCAPPEPDLEALLPKGFLERTRNRGMVLKSWAPQAAVLSHGSVGGFVTHCGWNSILEAICAGVPMVAWPLYAEQKLNKVFLTKETKLAIPVTEEENGLVTAAEVERRVRELMESEEGKGLRERTAATRTAAVAAVSEGGSSLAVLTEFAESLKQLQIGLGR</sequence>
<keyword evidence="7" id="KW-1185">Reference proteome</keyword>
<dbReference type="PANTHER" id="PTHR48048">
    <property type="entry name" value="GLYCOSYLTRANSFERASE"/>
    <property type="match status" value="1"/>
</dbReference>